<reference evidence="4" key="1">
    <citation type="journal article" date="2014" name="PLoS ONE">
        <title>Transcriptome-Based Identification of ABC Transporters in the Western Tarnished Plant Bug Lygus hesperus.</title>
        <authorList>
            <person name="Hull J.J."/>
            <person name="Chaney K."/>
            <person name="Geib S.M."/>
            <person name="Fabrick J.A."/>
            <person name="Brent C.S."/>
            <person name="Walsh D."/>
            <person name="Lavine L.C."/>
        </authorList>
    </citation>
    <scope>NUCLEOTIDE SEQUENCE</scope>
</reference>
<evidence type="ECO:0000313" key="4">
    <source>
        <dbReference type="EMBL" id="JAG19016.1"/>
    </source>
</evidence>
<accession>A0A0A9XH83</accession>
<feature type="non-terminal residue" evidence="4">
    <location>
        <position position="1"/>
    </location>
</feature>
<feature type="signal peptide" evidence="3">
    <location>
        <begin position="1"/>
        <end position="24"/>
    </location>
</feature>
<dbReference type="InterPro" id="IPR031311">
    <property type="entry name" value="CHIT_BIND_RR_consensus"/>
</dbReference>
<dbReference type="EMBL" id="GBHO01024588">
    <property type="protein sequence ID" value="JAG19016.1"/>
    <property type="molecule type" value="Transcribed_RNA"/>
</dbReference>
<proteinExistence type="predicted"/>
<organism evidence="4">
    <name type="scientific">Lygus hesperus</name>
    <name type="common">Western plant bug</name>
    <dbReference type="NCBI Taxonomy" id="30085"/>
    <lineage>
        <taxon>Eukaryota</taxon>
        <taxon>Metazoa</taxon>
        <taxon>Ecdysozoa</taxon>
        <taxon>Arthropoda</taxon>
        <taxon>Hexapoda</taxon>
        <taxon>Insecta</taxon>
        <taxon>Pterygota</taxon>
        <taxon>Neoptera</taxon>
        <taxon>Paraneoptera</taxon>
        <taxon>Hemiptera</taxon>
        <taxon>Heteroptera</taxon>
        <taxon>Panheteroptera</taxon>
        <taxon>Cimicomorpha</taxon>
        <taxon>Miridae</taxon>
        <taxon>Mirini</taxon>
        <taxon>Lygus</taxon>
    </lineage>
</organism>
<dbReference type="PANTHER" id="PTHR10380:SF236">
    <property type="entry name" value="PUPAL CUTICLE PROTEIN EDG-84A-LIKE PROTEIN"/>
    <property type="match status" value="1"/>
</dbReference>
<protein>
    <submittedName>
        <fullName evidence="4">Cuticle protein 7</fullName>
    </submittedName>
</protein>
<keyword evidence="3" id="KW-0732">Signal</keyword>
<keyword evidence="1 2" id="KW-0193">Cuticle</keyword>
<dbReference type="GO" id="GO:0008010">
    <property type="term" value="F:structural constituent of chitin-based larval cuticle"/>
    <property type="evidence" value="ECO:0007669"/>
    <property type="project" value="TreeGrafter"/>
</dbReference>
<evidence type="ECO:0000256" key="2">
    <source>
        <dbReference type="PROSITE-ProRule" id="PRU00497"/>
    </source>
</evidence>
<reference evidence="4" key="2">
    <citation type="submission" date="2014-07" db="EMBL/GenBank/DDBJ databases">
        <authorList>
            <person name="Hull J."/>
        </authorList>
    </citation>
    <scope>NUCLEOTIDE SEQUENCE</scope>
</reference>
<dbReference type="AlphaFoldDB" id="A0A0A9XH83"/>
<dbReference type="InterPro" id="IPR000618">
    <property type="entry name" value="Insect_cuticle"/>
</dbReference>
<sequence length="244" mass="25393">WKLHDAPTMMKFFALLALAAACSAEMASYSYSAVTPYTYGYGAVPYSYGALPYSYGALPYSYGAYAPHSVVAAPVVAAPALVKTQYHAQDPLSGSASYGHIEAGQAHQAVQDAAGNKVGSFSHVLPDGSISRTDYVADAMGYRVASNSLPINAAAAPSPVSDTPEVMAARAAHFAEVEAVKSRSKRAIAYHGAYTTPLAYSSAAPLAYSSAYTAAPLAYGSAYTPSVYAGSAYYNTPAVAAYHY</sequence>
<dbReference type="Pfam" id="PF00379">
    <property type="entry name" value="Chitin_bind_4"/>
    <property type="match status" value="1"/>
</dbReference>
<feature type="chain" id="PRO_5002054356" evidence="3">
    <location>
        <begin position="25"/>
        <end position="244"/>
    </location>
</feature>
<dbReference type="PROSITE" id="PS51155">
    <property type="entry name" value="CHIT_BIND_RR_2"/>
    <property type="match status" value="1"/>
</dbReference>
<evidence type="ECO:0000256" key="3">
    <source>
        <dbReference type="SAM" id="SignalP"/>
    </source>
</evidence>
<evidence type="ECO:0000256" key="1">
    <source>
        <dbReference type="ARBA" id="ARBA00022460"/>
    </source>
</evidence>
<dbReference type="InterPro" id="IPR050468">
    <property type="entry name" value="Cuticle_Struct_Prot"/>
</dbReference>
<dbReference type="GO" id="GO:0062129">
    <property type="term" value="C:chitin-based extracellular matrix"/>
    <property type="evidence" value="ECO:0007669"/>
    <property type="project" value="TreeGrafter"/>
</dbReference>
<name>A0A0A9XH83_LYGHE</name>
<gene>
    <name evidence="4" type="primary">CUO7_3</name>
    <name evidence="4" type="ORF">CM83_25362</name>
</gene>
<dbReference type="PROSITE" id="PS00233">
    <property type="entry name" value="CHIT_BIND_RR_1"/>
    <property type="match status" value="1"/>
</dbReference>
<dbReference type="PANTHER" id="PTHR10380">
    <property type="entry name" value="CUTICLE PROTEIN"/>
    <property type="match status" value="1"/>
</dbReference>